<comment type="caution">
    <text evidence="1">The sequence shown here is derived from an EMBL/GenBank/DDBJ whole genome shotgun (WGS) entry which is preliminary data.</text>
</comment>
<dbReference type="AlphaFoldDB" id="A0AAD6X6B1"/>
<protein>
    <submittedName>
        <fullName evidence="1">Uncharacterized protein</fullName>
    </submittedName>
</protein>
<name>A0AAD6X6B1_9AGAR</name>
<reference evidence="1" key="1">
    <citation type="submission" date="2023-03" db="EMBL/GenBank/DDBJ databases">
        <title>Massive genome expansion in bonnet fungi (Mycena s.s.) driven by repeated elements and novel gene families across ecological guilds.</title>
        <authorList>
            <consortium name="Lawrence Berkeley National Laboratory"/>
            <person name="Harder C.B."/>
            <person name="Miyauchi S."/>
            <person name="Viragh M."/>
            <person name="Kuo A."/>
            <person name="Thoen E."/>
            <person name="Andreopoulos B."/>
            <person name="Lu D."/>
            <person name="Skrede I."/>
            <person name="Drula E."/>
            <person name="Henrissat B."/>
            <person name="Morin E."/>
            <person name="Kohler A."/>
            <person name="Barry K."/>
            <person name="LaButti K."/>
            <person name="Morin E."/>
            <person name="Salamov A."/>
            <person name="Lipzen A."/>
            <person name="Mereny Z."/>
            <person name="Hegedus B."/>
            <person name="Baldrian P."/>
            <person name="Stursova M."/>
            <person name="Weitz H."/>
            <person name="Taylor A."/>
            <person name="Grigoriev I.V."/>
            <person name="Nagy L.G."/>
            <person name="Martin F."/>
            <person name="Kauserud H."/>
        </authorList>
    </citation>
    <scope>NUCLEOTIDE SEQUENCE</scope>
    <source>
        <strain evidence="1">CBHHK200</strain>
    </source>
</reference>
<sequence>MNIASENPPQRPFCPRQRRADMPPIARWNPRAAKFLAIRASQPPLTSRAACARHRLGRKTADRHHALTRRFARLRKELIELNTNIFRLHDTHAILAPTIIASVIHHAERASSLYRTLRVSAGSIPDTFSSISTSLHGSLELPTPPRVPSSTLVAFTIVTIVTRPGSGLSALAFDALFETSPAGSAASSAHSIRTRALCPCARIALAAAQALSIDFSAPDEFARVSSWALFWCPRRSVMNEYEHGPKCLRMGLDGWVGAKNEDAHSVGRLGRLLSLTMEVQLYFFF</sequence>
<keyword evidence="2" id="KW-1185">Reference proteome</keyword>
<dbReference type="EMBL" id="JARJCM010000039">
    <property type="protein sequence ID" value="KAJ7037100.1"/>
    <property type="molecule type" value="Genomic_DNA"/>
</dbReference>
<evidence type="ECO:0000313" key="2">
    <source>
        <dbReference type="Proteomes" id="UP001218188"/>
    </source>
</evidence>
<proteinExistence type="predicted"/>
<dbReference type="Proteomes" id="UP001218188">
    <property type="component" value="Unassembled WGS sequence"/>
</dbReference>
<accession>A0AAD6X6B1</accession>
<evidence type="ECO:0000313" key="1">
    <source>
        <dbReference type="EMBL" id="KAJ7037100.1"/>
    </source>
</evidence>
<organism evidence="1 2">
    <name type="scientific">Mycena alexandri</name>
    <dbReference type="NCBI Taxonomy" id="1745969"/>
    <lineage>
        <taxon>Eukaryota</taxon>
        <taxon>Fungi</taxon>
        <taxon>Dikarya</taxon>
        <taxon>Basidiomycota</taxon>
        <taxon>Agaricomycotina</taxon>
        <taxon>Agaricomycetes</taxon>
        <taxon>Agaricomycetidae</taxon>
        <taxon>Agaricales</taxon>
        <taxon>Marasmiineae</taxon>
        <taxon>Mycenaceae</taxon>
        <taxon>Mycena</taxon>
    </lineage>
</organism>
<gene>
    <name evidence="1" type="ORF">C8F04DRAFT_1232774</name>
</gene>